<reference evidence="8" key="1">
    <citation type="submission" date="2021-01" db="EMBL/GenBank/DDBJ databases">
        <title>Draft genomes of Rhodovulum sulfidophilum.</title>
        <authorList>
            <person name="Guzman M.S."/>
        </authorList>
    </citation>
    <scope>NUCLEOTIDE SEQUENCE [LARGE SCALE GENOMIC DNA]</scope>
    <source>
        <strain evidence="8">AB19</strain>
    </source>
</reference>
<protein>
    <recommendedName>
        <fullName evidence="2 4">acylphosphatase</fullName>
        <ecNumber evidence="2 4">3.6.1.7</ecNumber>
    </recommendedName>
</protein>
<dbReference type="InterPro" id="IPR001792">
    <property type="entry name" value="Acylphosphatase-like_dom"/>
</dbReference>
<comment type="caution">
    <text evidence="7">The sequence shown here is derived from an EMBL/GenBank/DDBJ whole genome shotgun (WGS) entry which is preliminary data.</text>
</comment>
<feature type="domain" description="Acylphosphatase-like" evidence="6">
    <location>
        <begin position="6"/>
        <end position="96"/>
    </location>
</feature>
<comment type="catalytic activity">
    <reaction evidence="3 4">
        <text>an acyl phosphate + H2O = a carboxylate + phosphate + H(+)</text>
        <dbReference type="Rhea" id="RHEA:14965"/>
        <dbReference type="ChEBI" id="CHEBI:15377"/>
        <dbReference type="ChEBI" id="CHEBI:15378"/>
        <dbReference type="ChEBI" id="CHEBI:29067"/>
        <dbReference type="ChEBI" id="CHEBI:43474"/>
        <dbReference type="ChEBI" id="CHEBI:59918"/>
        <dbReference type="EC" id="3.6.1.7"/>
    </reaction>
</comment>
<dbReference type="EMBL" id="JAESIL010000090">
    <property type="protein sequence ID" value="MBL3579850.1"/>
    <property type="molecule type" value="Genomic_DNA"/>
</dbReference>
<dbReference type="PANTHER" id="PTHR47268">
    <property type="entry name" value="ACYLPHOSPHATASE"/>
    <property type="match status" value="1"/>
</dbReference>
<evidence type="ECO:0000256" key="3">
    <source>
        <dbReference type="ARBA" id="ARBA00047645"/>
    </source>
</evidence>
<sequence length="109" mass="10904">MTELTSIRLRVTGHVQGVGFRAWTQAPAENLGLSGRGCNAADGSVEAWVSGSAGAVADLVEALGHGPAAARVASVETGPADAASDAADGPGFRILHRAVYALYGLCVAS</sequence>
<dbReference type="InterPro" id="IPR020456">
    <property type="entry name" value="Acylphosphatase"/>
</dbReference>
<dbReference type="Pfam" id="PF00708">
    <property type="entry name" value="Acylphosphatase"/>
    <property type="match status" value="1"/>
</dbReference>
<evidence type="ECO:0000256" key="5">
    <source>
        <dbReference type="RuleBase" id="RU004168"/>
    </source>
</evidence>
<dbReference type="Proteomes" id="UP000635853">
    <property type="component" value="Unassembled WGS sequence"/>
</dbReference>
<evidence type="ECO:0000256" key="2">
    <source>
        <dbReference type="ARBA" id="ARBA00012150"/>
    </source>
</evidence>
<dbReference type="PANTHER" id="PTHR47268:SF4">
    <property type="entry name" value="ACYLPHOSPHATASE"/>
    <property type="match status" value="1"/>
</dbReference>
<name>A0ABS1RJM1_9RHOB</name>
<evidence type="ECO:0000313" key="7">
    <source>
        <dbReference type="EMBL" id="MBL3579850.1"/>
    </source>
</evidence>
<accession>A0ABS1RJM1</accession>
<gene>
    <name evidence="7" type="ORF">JMJ92_17080</name>
</gene>
<proteinExistence type="inferred from homology"/>
<dbReference type="EC" id="3.6.1.7" evidence="2 4"/>
<comment type="similarity">
    <text evidence="1 5">Belongs to the acylphosphatase family.</text>
</comment>
<evidence type="ECO:0000259" key="6">
    <source>
        <dbReference type="PROSITE" id="PS51160"/>
    </source>
</evidence>
<evidence type="ECO:0000313" key="8">
    <source>
        <dbReference type="Proteomes" id="UP000635853"/>
    </source>
</evidence>
<dbReference type="SUPFAM" id="SSF54975">
    <property type="entry name" value="Acylphosphatase/BLUF domain-like"/>
    <property type="match status" value="1"/>
</dbReference>
<evidence type="ECO:0000256" key="4">
    <source>
        <dbReference type="PROSITE-ProRule" id="PRU00520"/>
    </source>
</evidence>
<feature type="active site" evidence="4">
    <location>
        <position position="21"/>
    </location>
</feature>
<dbReference type="PROSITE" id="PS00150">
    <property type="entry name" value="ACYLPHOSPHATASE_1"/>
    <property type="match status" value="1"/>
</dbReference>
<evidence type="ECO:0000256" key="1">
    <source>
        <dbReference type="ARBA" id="ARBA00005614"/>
    </source>
</evidence>
<dbReference type="InterPro" id="IPR036046">
    <property type="entry name" value="Acylphosphatase-like_dom_sf"/>
</dbReference>
<organism evidence="7 8">
    <name type="scientific">Rhodovulum visakhapatnamense</name>
    <dbReference type="NCBI Taxonomy" id="364297"/>
    <lineage>
        <taxon>Bacteria</taxon>
        <taxon>Pseudomonadati</taxon>
        <taxon>Pseudomonadota</taxon>
        <taxon>Alphaproteobacteria</taxon>
        <taxon>Rhodobacterales</taxon>
        <taxon>Paracoccaceae</taxon>
        <taxon>Rhodovulum</taxon>
    </lineage>
</organism>
<feature type="active site" evidence="4">
    <location>
        <position position="39"/>
    </location>
</feature>
<dbReference type="RefSeq" id="WP_075786106.1">
    <property type="nucleotide sequence ID" value="NZ_JAESIL010000090.1"/>
</dbReference>
<dbReference type="PROSITE" id="PS51160">
    <property type="entry name" value="ACYLPHOSPHATASE_3"/>
    <property type="match status" value="1"/>
</dbReference>
<keyword evidence="4" id="KW-0378">Hydrolase</keyword>
<keyword evidence="8" id="KW-1185">Reference proteome</keyword>
<dbReference type="InterPro" id="IPR017968">
    <property type="entry name" value="Acylphosphatase_CS"/>
</dbReference>
<dbReference type="Gene3D" id="3.30.70.100">
    <property type="match status" value="1"/>
</dbReference>